<sequence>MDGRGWLNLVQNDQNPHFFASASFDIILVPSLSPSWRPRHGGICRMGPSNAKDTSCLEQGRRGGGGSTA</sequence>
<name>A0ABQ9SFR2_9PEZI</name>
<keyword evidence="3" id="KW-1185">Reference proteome</keyword>
<evidence type="ECO:0000313" key="3">
    <source>
        <dbReference type="Proteomes" id="UP001241169"/>
    </source>
</evidence>
<dbReference type="Proteomes" id="UP001241169">
    <property type="component" value="Unassembled WGS sequence"/>
</dbReference>
<reference evidence="2 3" key="1">
    <citation type="submission" date="2016-10" db="EMBL/GenBank/DDBJ databases">
        <title>The genome sequence of Colletotrichum fioriniae PJ7.</title>
        <authorList>
            <person name="Baroncelli R."/>
        </authorList>
    </citation>
    <scope>NUCLEOTIDE SEQUENCE [LARGE SCALE GENOMIC DNA]</scope>
    <source>
        <strain evidence="2 3">IMI 384185</strain>
    </source>
</reference>
<accession>A0ABQ9SFR2</accession>
<gene>
    <name evidence="2" type="ORF">CPAR01_09082</name>
</gene>
<comment type="caution">
    <text evidence="2">The sequence shown here is derived from an EMBL/GenBank/DDBJ whole genome shotgun (WGS) entry which is preliminary data.</text>
</comment>
<organism evidence="2 3">
    <name type="scientific">Colletotrichum paranaense</name>
    <dbReference type="NCBI Taxonomy" id="1914294"/>
    <lineage>
        <taxon>Eukaryota</taxon>
        <taxon>Fungi</taxon>
        <taxon>Dikarya</taxon>
        <taxon>Ascomycota</taxon>
        <taxon>Pezizomycotina</taxon>
        <taxon>Sordariomycetes</taxon>
        <taxon>Hypocreomycetidae</taxon>
        <taxon>Glomerellales</taxon>
        <taxon>Glomerellaceae</taxon>
        <taxon>Colletotrichum</taxon>
        <taxon>Colletotrichum acutatum species complex</taxon>
    </lineage>
</organism>
<dbReference type="RefSeq" id="XP_060347478.1">
    <property type="nucleotide sequence ID" value="XM_060493348.1"/>
</dbReference>
<evidence type="ECO:0000256" key="1">
    <source>
        <dbReference type="SAM" id="MobiDB-lite"/>
    </source>
</evidence>
<dbReference type="GeneID" id="85377247"/>
<evidence type="ECO:0000313" key="2">
    <source>
        <dbReference type="EMBL" id="KAK1535540.1"/>
    </source>
</evidence>
<protein>
    <submittedName>
        <fullName evidence="2">Uncharacterized protein</fullName>
    </submittedName>
</protein>
<proteinExistence type="predicted"/>
<feature type="region of interest" description="Disordered" evidence="1">
    <location>
        <begin position="43"/>
        <end position="69"/>
    </location>
</feature>
<dbReference type="EMBL" id="MOPA01000007">
    <property type="protein sequence ID" value="KAK1535540.1"/>
    <property type="molecule type" value="Genomic_DNA"/>
</dbReference>